<sequence>MKTSSTSRRSFLVAGTALAAASFLQAEPSISSPANRAVAEEFLSKWIQAWNQHDAHQLGLLQTLDANTVNRFGTLVQGRAAVEKALSFLHNPGGPYHDVTAPALQLIDVRQIAPNVIILQASWKSPVMNPDGKLDLAKEDEMLVSYTLLKVGSEWKAAQMDLHNVEKMDLPYSSPGQRP</sequence>
<dbReference type="InterPro" id="IPR032710">
    <property type="entry name" value="NTF2-like_dom_sf"/>
</dbReference>
<dbReference type="RefSeq" id="WP_184223927.1">
    <property type="nucleotide sequence ID" value="NZ_JACHIP010000030.1"/>
</dbReference>
<keyword evidence="3" id="KW-1185">Reference proteome</keyword>
<evidence type="ECO:0008006" key="4">
    <source>
        <dbReference type="Google" id="ProtNLM"/>
    </source>
</evidence>
<keyword evidence="1" id="KW-0732">Signal</keyword>
<feature type="chain" id="PRO_5030903619" description="DUF4440 domain-containing protein" evidence="1">
    <location>
        <begin position="27"/>
        <end position="179"/>
    </location>
</feature>
<feature type="signal peptide" evidence="1">
    <location>
        <begin position="1"/>
        <end position="26"/>
    </location>
</feature>
<evidence type="ECO:0000256" key="1">
    <source>
        <dbReference type="SAM" id="SignalP"/>
    </source>
</evidence>
<organism evidence="2 3">
    <name type="scientific">Granulicella aggregans</name>
    <dbReference type="NCBI Taxonomy" id="474949"/>
    <lineage>
        <taxon>Bacteria</taxon>
        <taxon>Pseudomonadati</taxon>
        <taxon>Acidobacteriota</taxon>
        <taxon>Terriglobia</taxon>
        <taxon>Terriglobales</taxon>
        <taxon>Acidobacteriaceae</taxon>
        <taxon>Granulicella</taxon>
    </lineage>
</organism>
<comment type="caution">
    <text evidence="2">The sequence shown here is derived from an EMBL/GenBank/DDBJ whole genome shotgun (WGS) entry which is preliminary data.</text>
</comment>
<proteinExistence type="predicted"/>
<name>A0A7W7ZJS6_9BACT</name>
<gene>
    <name evidence="2" type="ORF">HDF16_005914</name>
</gene>
<evidence type="ECO:0000313" key="2">
    <source>
        <dbReference type="EMBL" id="MBB5061178.1"/>
    </source>
</evidence>
<dbReference type="SUPFAM" id="SSF54427">
    <property type="entry name" value="NTF2-like"/>
    <property type="match status" value="1"/>
</dbReference>
<reference evidence="2 3" key="1">
    <citation type="submission" date="2020-08" db="EMBL/GenBank/DDBJ databases">
        <title>Genomic Encyclopedia of Type Strains, Phase IV (KMG-V): Genome sequencing to study the core and pangenomes of soil and plant-associated prokaryotes.</title>
        <authorList>
            <person name="Whitman W."/>
        </authorList>
    </citation>
    <scope>NUCLEOTIDE SEQUENCE [LARGE SCALE GENOMIC DNA]</scope>
    <source>
        <strain evidence="2 3">M8UP14</strain>
    </source>
</reference>
<protein>
    <recommendedName>
        <fullName evidence="4">DUF4440 domain-containing protein</fullName>
    </recommendedName>
</protein>
<dbReference type="EMBL" id="JACHIP010000030">
    <property type="protein sequence ID" value="MBB5061178.1"/>
    <property type="molecule type" value="Genomic_DNA"/>
</dbReference>
<dbReference type="PROSITE" id="PS51318">
    <property type="entry name" value="TAT"/>
    <property type="match status" value="1"/>
</dbReference>
<dbReference type="Gene3D" id="3.10.450.50">
    <property type="match status" value="1"/>
</dbReference>
<evidence type="ECO:0000313" key="3">
    <source>
        <dbReference type="Proteomes" id="UP000540989"/>
    </source>
</evidence>
<dbReference type="Proteomes" id="UP000540989">
    <property type="component" value="Unassembled WGS sequence"/>
</dbReference>
<accession>A0A7W7ZJS6</accession>
<dbReference type="AlphaFoldDB" id="A0A7W7ZJS6"/>
<dbReference type="InterPro" id="IPR006311">
    <property type="entry name" value="TAT_signal"/>
</dbReference>